<dbReference type="STRING" id="715226.ABI_11990"/>
<name>F4QHM6_9CAUL</name>
<proteinExistence type="predicted"/>
<sequence length="44" mass="4803">MIVLNQQHLGELGSLGYGCHLALSKITERLNGPVKTAAHCAFFY</sequence>
<accession>F4QHM6</accession>
<dbReference type="EMBL" id="GL883077">
    <property type="protein sequence ID" value="EGF92763.1"/>
    <property type="molecule type" value="Genomic_DNA"/>
</dbReference>
<evidence type="ECO:0000313" key="1">
    <source>
        <dbReference type="EMBL" id="EGF92763.1"/>
    </source>
</evidence>
<protein>
    <submittedName>
        <fullName evidence="1">Uncharacterized protein</fullName>
    </submittedName>
</protein>
<organism evidence="1 2">
    <name type="scientific">Asticcacaulis biprosthecium C19</name>
    <dbReference type="NCBI Taxonomy" id="715226"/>
    <lineage>
        <taxon>Bacteria</taxon>
        <taxon>Pseudomonadati</taxon>
        <taxon>Pseudomonadota</taxon>
        <taxon>Alphaproteobacteria</taxon>
        <taxon>Caulobacterales</taxon>
        <taxon>Caulobacteraceae</taxon>
        <taxon>Asticcacaulis</taxon>
    </lineage>
</organism>
<dbReference type="HOGENOM" id="CLU_3211820_0_0_5"/>
<gene>
    <name evidence="1" type="ORF">ABI_11990</name>
</gene>
<dbReference type="Proteomes" id="UP000006512">
    <property type="component" value="Unassembled WGS sequence"/>
</dbReference>
<dbReference type="AlphaFoldDB" id="F4QHM6"/>
<reference evidence="2" key="1">
    <citation type="submission" date="2011-03" db="EMBL/GenBank/DDBJ databases">
        <title>Draft genome sequence of Brevundimonas diminuta.</title>
        <authorList>
            <person name="Brown P.J.B."/>
            <person name="Buechlein A."/>
            <person name="Hemmerich C."/>
            <person name="Brun Y.V."/>
        </authorList>
    </citation>
    <scope>NUCLEOTIDE SEQUENCE [LARGE SCALE GENOMIC DNA]</scope>
    <source>
        <strain evidence="2">C19</strain>
    </source>
</reference>
<evidence type="ECO:0000313" key="2">
    <source>
        <dbReference type="Proteomes" id="UP000006512"/>
    </source>
</evidence>
<keyword evidence="2" id="KW-1185">Reference proteome</keyword>